<dbReference type="PANTHER" id="PTHR40043:SF1">
    <property type="entry name" value="UPF0719 INNER MEMBRANE PROTEIN YJFL"/>
    <property type="match status" value="1"/>
</dbReference>
<evidence type="ECO:0000256" key="1">
    <source>
        <dbReference type="ARBA" id="ARBA00004651"/>
    </source>
</evidence>
<keyword evidence="6 7" id="KW-0472">Membrane</keyword>
<keyword evidence="5 7" id="KW-1133">Transmembrane helix</keyword>
<evidence type="ECO:0000256" key="6">
    <source>
        <dbReference type="ARBA" id="ARBA00023136"/>
    </source>
</evidence>
<comment type="subcellular location">
    <subcellularLocation>
        <location evidence="1">Cell membrane</location>
        <topology evidence="1">Multi-pass membrane protein</topology>
    </subcellularLocation>
</comment>
<dbReference type="GO" id="GO:0005886">
    <property type="term" value="C:plasma membrane"/>
    <property type="evidence" value="ECO:0007669"/>
    <property type="project" value="UniProtKB-SubCell"/>
</dbReference>
<dbReference type="AlphaFoldDB" id="A0A178LKS3"/>
<dbReference type="RefSeq" id="WP_064306923.1">
    <property type="nucleotide sequence ID" value="NZ_LWCR01000003.1"/>
</dbReference>
<feature type="transmembrane region" description="Helical" evidence="7">
    <location>
        <begin position="17"/>
        <end position="39"/>
    </location>
</feature>
<evidence type="ECO:0000256" key="3">
    <source>
        <dbReference type="ARBA" id="ARBA00022475"/>
    </source>
</evidence>
<evidence type="ECO:0000313" key="9">
    <source>
        <dbReference type="Proteomes" id="UP000078356"/>
    </source>
</evidence>
<proteinExistence type="inferred from homology"/>
<accession>A0A178LKS3</accession>
<keyword evidence="4 7" id="KW-0812">Transmembrane</keyword>
<name>A0A178LKS3_9PSED</name>
<sequence length="145" mass="15096">MLDALQLTLTLSLNPTALLGFVLYVATACVLLALFQFAYTKVTPHNEWALIRANNTAAAIALGGAIIGFALPASNVIAYSVNLLDFVVWAVLGAFIQLGAFFATSLVLRPLRTRIESGEIAAGVYVAAVAIAVGLINAACMTPSA</sequence>
<evidence type="ECO:0000256" key="4">
    <source>
        <dbReference type="ARBA" id="ARBA00022692"/>
    </source>
</evidence>
<keyword evidence="3" id="KW-1003">Cell membrane</keyword>
<feature type="transmembrane region" description="Helical" evidence="7">
    <location>
        <begin position="59"/>
        <end position="80"/>
    </location>
</feature>
<comment type="caution">
    <text evidence="8">The sequence shown here is derived from an EMBL/GenBank/DDBJ whole genome shotgun (WGS) entry which is preliminary data.</text>
</comment>
<dbReference type="Proteomes" id="UP000078356">
    <property type="component" value="Unassembled WGS sequence"/>
</dbReference>
<dbReference type="InterPro" id="IPR007140">
    <property type="entry name" value="DUF350"/>
</dbReference>
<comment type="similarity">
    <text evidence="2">Belongs to the UPF0719 family.</text>
</comment>
<dbReference type="Pfam" id="PF03994">
    <property type="entry name" value="DUF350"/>
    <property type="match status" value="1"/>
</dbReference>
<organism evidence="8 9">
    <name type="scientific">Pseudomonas oryzihabitans</name>
    <dbReference type="NCBI Taxonomy" id="47885"/>
    <lineage>
        <taxon>Bacteria</taxon>
        <taxon>Pseudomonadati</taxon>
        <taxon>Pseudomonadota</taxon>
        <taxon>Gammaproteobacteria</taxon>
        <taxon>Pseudomonadales</taxon>
        <taxon>Pseudomonadaceae</taxon>
        <taxon>Pseudomonas</taxon>
    </lineage>
</organism>
<protein>
    <recommendedName>
        <fullName evidence="10">DUF350 domain-containing protein</fullName>
    </recommendedName>
</protein>
<reference evidence="8 9" key="1">
    <citation type="submission" date="2016-04" db="EMBL/GenBank/DDBJ databases">
        <title>Draft Genome Sequences of Staphylococcus capitis Strain H36, S. capitis Strain H65, S. cohnii Strain H62, S. hominis Strain H69, Mycobacterium iranicum Strain H39, Plantibacter sp. Strain H53, Pseudomonas oryzihabitans Strain H72, and Microbacterium sp. Strain H83, isolated from residential settings.</title>
        <authorList>
            <person name="Lymperopoulou D."/>
            <person name="Adams R.I."/>
            <person name="Lindow S."/>
            <person name="Coil D.A."/>
            <person name="Jospin G."/>
            <person name="Eisen J.A."/>
        </authorList>
    </citation>
    <scope>NUCLEOTIDE SEQUENCE [LARGE SCALE GENOMIC DNA]</scope>
    <source>
        <strain evidence="8 9">H72</strain>
    </source>
</reference>
<dbReference type="EMBL" id="LWCR01000003">
    <property type="protein sequence ID" value="OAN31710.1"/>
    <property type="molecule type" value="Genomic_DNA"/>
</dbReference>
<evidence type="ECO:0000256" key="5">
    <source>
        <dbReference type="ARBA" id="ARBA00022989"/>
    </source>
</evidence>
<evidence type="ECO:0000256" key="2">
    <source>
        <dbReference type="ARBA" id="ARBA00005779"/>
    </source>
</evidence>
<feature type="transmembrane region" description="Helical" evidence="7">
    <location>
        <begin position="120"/>
        <end position="139"/>
    </location>
</feature>
<dbReference type="PANTHER" id="PTHR40043">
    <property type="entry name" value="UPF0719 INNER MEMBRANE PROTEIN YJFL"/>
    <property type="match status" value="1"/>
</dbReference>
<gene>
    <name evidence="8" type="ORF">A4V15_11660</name>
</gene>
<dbReference type="OrthoDB" id="5573330at2"/>
<feature type="transmembrane region" description="Helical" evidence="7">
    <location>
        <begin position="86"/>
        <end position="108"/>
    </location>
</feature>
<evidence type="ECO:0008006" key="10">
    <source>
        <dbReference type="Google" id="ProtNLM"/>
    </source>
</evidence>
<evidence type="ECO:0000313" key="8">
    <source>
        <dbReference type="EMBL" id="OAN31710.1"/>
    </source>
</evidence>
<evidence type="ECO:0000256" key="7">
    <source>
        <dbReference type="SAM" id="Phobius"/>
    </source>
</evidence>